<dbReference type="EMBL" id="CP089977">
    <property type="protein sequence ID" value="UXZ04628.1"/>
    <property type="molecule type" value="Genomic_DNA"/>
</dbReference>
<keyword evidence="2" id="KW-1185">Reference proteome</keyword>
<protein>
    <submittedName>
        <fullName evidence="1">Uncharacterized protein</fullName>
    </submittedName>
</protein>
<evidence type="ECO:0000313" key="1">
    <source>
        <dbReference type="EMBL" id="UXZ04628.1"/>
    </source>
</evidence>
<accession>A0ABY6F3H8</accession>
<proteinExistence type="predicted"/>
<dbReference type="Proteomes" id="UP001063782">
    <property type="component" value="Chromosome"/>
</dbReference>
<name>A0ABY6F3H8_9GAMM</name>
<dbReference type="RefSeq" id="WP_263076118.1">
    <property type="nucleotide sequence ID" value="NZ_CP089977.1"/>
</dbReference>
<organism evidence="1 2">
    <name type="scientific">Moraxella nasicaprae</name>
    <dbReference type="NCBI Taxonomy" id="2904122"/>
    <lineage>
        <taxon>Bacteria</taxon>
        <taxon>Pseudomonadati</taxon>
        <taxon>Pseudomonadota</taxon>
        <taxon>Gammaproteobacteria</taxon>
        <taxon>Moraxellales</taxon>
        <taxon>Moraxellaceae</taxon>
        <taxon>Moraxella</taxon>
    </lineage>
</organism>
<evidence type="ECO:0000313" key="2">
    <source>
        <dbReference type="Proteomes" id="UP001063782"/>
    </source>
</evidence>
<reference evidence="1" key="1">
    <citation type="submission" date="2021-12" db="EMBL/GenBank/DDBJ databases">
        <title>taxonomy of Moraxella sp. ZY201224.</title>
        <authorList>
            <person name="Li F."/>
        </authorList>
    </citation>
    <scope>NUCLEOTIDE SEQUENCE</scope>
    <source>
        <strain evidence="1">ZY201224</strain>
    </source>
</reference>
<gene>
    <name evidence="1" type="ORF">LU297_08640</name>
</gene>
<sequence>MTDCFVLMMGGDGVIAGFICGDVWLDGDCLFLSKTSSRHISILNSYQNHTAKPFAPSLPAGKFFVMGRQAYFEQKPLSGFE</sequence>